<name>A0A0E9VCL9_ANGAN</name>
<feature type="region of interest" description="Disordered" evidence="1">
    <location>
        <begin position="61"/>
        <end position="81"/>
    </location>
</feature>
<proteinExistence type="predicted"/>
<accession>A0A0E9VCL9</accession>
<evidence type="ECO:0000313" key="2">
    <source>
        <dbReference type="EMBL" id="JAH75787.1"/>
    </source>
</evidence>
<evidence type="ECO:0000256" key="1">
    <source>
        <dbReference type="SAM" id="MobiDB-lite"/>
    </source>
</evidence>
<reference evidence="2" key="1">
    <citation type="submission" date="2014-11" db="EMBL/GenBank/DDBJ databases">
        <authorList>
            <person name="Amaro Gonzalez C."/>
        </authorList>
    </citation>
    <scope>NUCLEOTIDE SEQUENCE</scope>
</reference>
<dbReference type="AlphaFoldDB" id="A0A0E9VCL9"/>
<sequence length="81" mass="9000">MNSGHSQYQRTAHRTCVPHTEPAYRTQNLRTAHNCSRRYAILQHLRIAKLTGASLYTPDGSPAAAPWVRSSPRTGVGEQLT</sequence>
<organism evidence="2">
    <name type="scientific">Anguilla anguilla</name>
    <name type="common">European freshwater eel</name>
    <name type="synonym">Muraena anguilla</name>
    <dbReference type="NCBI Taxonomy" id="7936"/>
    <lineage>
        <taxon>Eukaryota</taxon>
        <taxon>Metazoa</taxon>
        <taxon>Chordata</taxon>
        <taxon>Craniata</taxon>
        <taxon>Vertebrata</taxon>
        <taxon>Euteleostomi</taxon>
        <taxon>Actinopterygii</taxon>
        <taxon>Neopterygii</taxon>
        <taxon>Teleostei</taxon>
        <taxon>Anguilliformes</taxon>
        <taxon>Anguillidae</taxon>
        <taxon>Anguilla</taxon>
    </lineage>
</organism>
<dbReference type="EMBL" id="GBXM01032790">
    <property type="protein sequence ID" value="JAH75787.1"/>
    <property type="molecule type" value="Transcribed_RNA"/>
</dbReference>
<protein>
    <submittedName>
        <fullName evidence="2">Uncharacterized protein</fullName>
    </submittedName>
</protein>
<reference evidence="2" key="2">
    <citation type="journal article" date="2015" name="Fish Shellfish Immunol.">
        <title>Early steps in the European eel (Anguilla anguilla)-Vibrio vulnificus interaction in the gills: Role of the RtxA13 toxin.</title>
        <authorList>
            <person name="Callol A."/>
            <person name="Pajuelo D."/>
            <person name="Ebbesson L."/>
            <person name="Teles M."/>
            <person name="MacKenzie S."/>
            <person name="Amaro C."/>
        </authorList>
    </citation>
    <scope>NUCLEOTIDE SEQUENCE</scope>
</reference>